<reference evidence="2 3" key="2">
    <citation type="submission" date="2017-10" db="EMBL/GenBank/DDBJ databases">
        <title>Genome analyses suggest a sexual origin of heterokaryosis in a supposedly ancient asexual fungus.</title>
        <authorList>
            <person name="Corradi N."/>
            <person name="Sedzielewska K."/>
            <person name="Noel J."/>
            <person name="Charron P."/>
            <person name="Farinelli L."/>
            <person name="Marton T."/>
            <person name="Kruger M."/>
            <person name="Pelin A."/>
            <person name="Brachmann A."/>
            <person name="Corradi N."/>
        </authorList>
    </citation>
    <scope>NUCLEOTIDE SEQUENCE [LARGE SCALE GENOMIC DNA]</scope>
    <source>
        <strain evidence="2 3">A1</strain>
    </source>
</reference>
<accession>A0A2N0RU16</accession>
<comment type="caution">
    <text evidence="2">The sequence shown here is derived from an EMBL/GenBank/DDBJ whole genome shotgun (WGS) entry which is preliminary data.</text>
</comment>
<dbReference type="VEuPathDB" id="FungiDB:RhiirFUN_022913"/>
<sequence>MYYSIKVIIIFIISFVILYYGVEYFTRFIGKKFKIHVGSIGFLSIGDLSYSGIIPGPQQSQHSFKISVNKFYLQVRRPNLYRKTWLTITIDGLNLNFSSVKIFTQAKSRRAHVRRQSLISVVPQKAWWSSVRVFKFIMGKLSSIPSQFFLSVITNYVNVDVSNINLLIQD</sequence>
<dbReference type="AlphaFoldDB" id="A0A2N0RU16"/>
<dbReference type="Proteomes" id="UP000232688">
    <property type="component" value="Unassembled WGS sequence"/>
</dbReference>
<dbReference type="EMBL" id="LLXH01000437">
    <property type="protein sequence ID" value="PKC66792.1"/>
    <property type="molecule type" value="Genomic_DNA"/>
</dbReference>
<evidence type="ECO:0000313" key="3">
    <source>
        <dbReference type="Proteomes" id="UP000232688"/>
    </source>
</evidence>
<feature type="transmembrane region" description="Helical" evidence="1">
    <location>
        <begin position="6"/>
        <end position="25"/>
    </location>
</feature>
<keyword evidence="1" id="KW-1133">Transmembrane helix</keyword>
<dbReference type="VEuPathDB" id="FungiDB:FUN_017582"/>
<gene>
    <name evidence="2" type="ORF">RhiirA1_459243</name>
</gene>
<evidence type="ECO:0000313" key="2">
    <source>
        <dbReference type="EMBL" id="PKC66792.1"/>
    </source>
</evidence>
<keyword evidence="1" id="KW-0812">Transmembrane</keyword>
<evidence type="ECO:0000256" key="1">
    <source>
        <dbReference type="SAM" id="Phobius"/>
    </source>
</evidence>
<organism evidence="2 3">
    <name type="scientific">Rhizophagus irregularis</name>
    <dbReference type="NCBI Taxonomy" id="588596"/>
    <lineage>
        <taxon>Eukaryota</taxon>
        <taxon>Fungi</taxon>
        <taxon>Fungi incertae sedis</taxon>
        <taxon>Mucoromycota</taxon>
        <taxon>Glomeromycotina</taxon>
        <taxon>Glomeromycetes</taxon>
        <taxon>Glomerales</taxon>
        <taxon>Glomeraceae</taxon>
        <taxon>Rhizophagus</taxon>
    </lineage>
</organism>
<proteinExistence type="predicted"/>
<name>A0A2N0RU16_9GLOM</name>
<reference evidence="2 3" key="1">
    <citation type="submission" date="2017-10" db="EMBL/GenBank/DDBJ databases">
        <title>Extensive intraspecific genome diversity in a model arbuscular mycorrhizal fungus.</title>
        <authorList>
            <person name="Chen E.C.H."/>
            <person name="Morin E."/>
            <person name="Baudet D."/>
            <person name="Noel J."/>
            <person name="Ndikumana S."/>
            <person name="Charron P."/>
            <person name="St-Onge C."/>
            <person name="Giorgi J."/>
            <person name="Grigoriev I.V."/>
            <person name="Roux C."/>
            <person name="Martin F.M."/>
            <person name="Corradi N."/>
        </authorList>
    </citation>
    <scope>NUCLEOTIDE SEQUENCE [LARGE SCALE GENOMIC DNA]</scope>
    <source>
        <strain evidence="2 3">A1</strain>
    </source>
</reference>
<protein>
    <submittedName>
        <fullName evidence="2">Uncharacterized protein</fullName>
    </submittedName>
</protein>
<keyword evidence="1" id="KW-0472">Membrane</keyword>
<dbReference type="VEuPathDB" id="FungiDB:RhiirA1_459243"/>